<dbReference type="InterPro" id="IPR007201">
    <property type="entry name" value="Mei2-like_Rrm_C"/>
</dbReference>
<gene>
    <name evidence="2" type="ORF">FCULG_00010880</name>
</gene>
<dbReference type="OrthoDB" id="5106668at2759"/>
<organism evidence="2 3">
    <name type="scientific">Fusarium culmorum</name>
    <dbReference type="NCBI Taxonomy" id="5516"/>
    <lineage>
        <taxon>Eukaryota</taxon>
        <taxon>Fungi</taxon>
        <taxon>Dikarya</taxon>
        <taxon>Ascomycota</taxon>
        <taxon>Pezizomycotina</taxon>
        <taxon>Sordariomycetes</taxon>
        <taxon>Hypocreomycetidae</taxon>
        <taxon>Hypocreales</taxon>
        <taxon>Nectriaceae</taxon>
        <taxon>Fusarium</taxon>
    </lineage>
</organism>
<dbReference type="Pfam" id="PF04059">
    <property type="entry name" value="RRM_2"/>
    <property type="match status" value="1"/>
</dbReference>
<feature type="domain" description="Mei2-like C-terminal RNA recognition motif" evidence="1">
    <location>
        <begin position="13"/>
        <end position="69"/>
    </location>
</feature>
<dbReference type="SUPFAM" id="SSF54928">
    <property type="entry name" value="RNA-binding domain, RBD"/>
    <property type="match status" value="1"/>
</dbReference>
<comment type="caution">
    <text evidence="2">The sequence shown here is derived from an EMBL/GenBank/DDBJ whole genome shotgun (WGS) entry which is preliminary data.</text>
</comment>
<dbReference type="Proteomes" id="UP000241587">
    <property type="component" value="Unassembled WGS sequence"/>
</dbReference>
<protein>
    <recommendedName>
        <fullName evidence="1">Mei2-like C-terminal RNA recognition motif domain-containing protein</fullName>
    </recommendedName>
</protein>
<evidence type="ECO:0000313" key="2">
    <source>
        <dbReference type="EMBL" id="PTD08726.1"/>
    </source>
</evidence>
<accession>A0A2T4GYT8</accession>
<reference evidence="2 3" key="1">
    <citation type="submission" date="2018-02" db="EMBL/GenBank/DDBJ databases">
        <title>Fusarium culmorum secondary metabolites in fungal-bacterial-plant interactions.</title>
        <authorList>
            <person name="Schmidt R."/>
        </authorList>
    </citation>
    <scope>NUCLEOTIDE SEQUENCE [LARGE SCALE GENOMIC DNA]</scope>
    <source>
        <strain evidence="2 3">PV</strain>
    </source>
</reference>
<evidence type="ECO:0000313" key="3">
    <source>
        <dbReference type="Proteomes" id="UP000241587"/>
    </source>
</evidence>
<evidence type="ECO:0000259" key="1">
    <source>
        <dbReference type="Pfam" id="PF04059"/>
    </source>
</evidence>
<dbReference type="AlphaFoldDB" id="A0A2T4GYT8"/>
<sequence length="142" mass="16200">MDQWSFDFLPSGMLRNIPNKVDQPLLKKIVDASSFGKYDFMYLRIDFANDCNVGYAFINFVKAEYIVDAMDISHRLEMCDTPTLAPEEVQAFMESLQRGGMTFFGARHVETDGSHVYVCFEVVGFGPGRGRATHRQSLRELQ</sequence>
<dbReference type="EMBL" id="PVEM01000004">
    <property type="protein sequence ID" value="PTD08726.1"/>
    <property type="molecule type" value="Genomic_DNA"/>
</dbReference>
<keyword evidence="3" id="KW-1185">Reference proteome</keyword>
<proteinExistence type="predicted"/>
<dbReference type="OMA" id="EYIVDAM"/>
<dbReference type="InterPro" id="IPR035979">
    <property type="entry name" value="RBD_domain_sf"/>
</dbReference>
<dbReference type="GO" id="GO:0003676">
    <property type="term" value="F:nucleic acid binding"/>
    <property type="evidence" value="ECO:0007669"/>
    <property type="project" value="InterPro"/>
</dbReference>
<name>A0A2T4GYT8_FUSCU</name>